<dbReference type="GO" id="GO:0000428">
    <property type="term" value="C:DNA-directed RNA polymerase complex"/>
    <property type="evidence" value="ECO:0007669"/>
    <property type="project" value="UniProtKB-KW"/>
</dbReference>
<dbReference type="GO" id="GO:0005737">
    <property type="term" value="C:cytoplasm"/>
    <property type="evidence" value="ECO:0007669"/>
    <property type="project" value="TreeGrafter"/>
</dbReference>
<evidence type="ECO:0000256" key="2">
    <source>
        <dbReference type="ARBA" id="ARBA00022478"/>
    </source>
</evidence>
<keyword evidence="8" id="KW-0863">Zinc-finger</keyword>
<dbReference type="InterPro" id="IPR037068">
    <property type="entry name" value="DNA_primase_core_N_sf"/>
</dbReference>
<keyword evidence="2" id="KW-0240">DNA-directed RNA polymerase</keyword>
<evidence type="ECO:0000256" key="4">
    <source>
        <dbReference type="ARBA" id="ARBA00022679"/>
    </source>
</evidence>
<evidence type="ECO:0000256" key="3">
    <source>
        <dbReference type="ARBA" id="ARBA00022515"/>
    </source>
</evidence>
<dbReference type="PROSITE" id="PS50880">
    <property type="entry name" value="TOPRIM"/>
    <property type="match status" value="1"/>
</dbReference>
<dbReference type="SMART" id="SM00493">
    <property type="entry name" value="TOPRIM"/>
    <property type="match status" value="1"/>
</dbReference>
<protein>
    <submittedName>
        <fullName evidence="14">DNA primase</fullName>
        <ecNumber evidence="14">2.7.7.-</ecNumber>
    </submittedName>
</protein>
<dbReference type="FunFam" id="3.90.580.10:FF:000001">
    <property type="entry name" value="DNA primase"/>
    <property type="match status" value="1"/>
</dbReference>
<dbReference type="AlphaFoldDB" id="A0A644T952"/>
<dbReference type="Gene3D" id="1.10.860.10">
    <property type="entry name" value="DNAb Helicase, Chain A"/>
    <property type="match status" value="1"/>
</dbReference>
<evidence type="ECO:0000256" key="5">
    <source>
        <dbReference type="ARBA" id="ARBA00022695"/>
    </source>
</evidence>
<keyword evidence="4 14" id="KW-0808">Transferase</keyword>
<comment type="cofactor">
    <cofactor evidence="1">
        <name>Zn(2+)</name>
        <dbReference type="ChEBI" id="CHEBI:29105"/>
    </cofactor>
</comment>
<dbReference type="InterPro" id="IPR006295">
    <property type="entry name" value="DNA_primase_DnaG"/>
</dbReference>
<dbReference type="InterPro" id="IPR034151">
    <property type="entry name" value="TOPRIM_DnaG_bac"/>
</dbReference>
<dbReference type="FunFam" id="3.40.1360.10:FF:000002">
    <property type="entry name" value="DNA primase"/>
    <property type="match status" value="1"/>
</dbReference>
<dbReference type="Pfam" id="PF10410">
    <property type="entry name" value="DnaB_bind"/>
    <property type="match status" value="1"/>
</dbReference>
<sequence length="601" mass="67379">MKYAITDDFINRLRAESDIIGLISEYVPLKKKGKNFWGCCPFHHEKTPSFSVAPEKGFFYCFGCQSGGNVFNFLMKIENIGFMDAVKALATKMNIPLPEVEKSAQELAKEKQLNDLFKVNDMAQEFYHSCLTKTSYGKSAREYLASRGISLPVIEKFNIGFAPPHWDKLSQAFMERGIDSQLLVNAGLAIERSNSNGVYDRFRSRVMFPITNARGKVIGFGGRVLDDTQPKYLNSPETPVFNKRHVLYGFEHAFKHIRDSGKAVVVEGYLDVISAHTAGINNAVASLGTAFTTDQAKQILRLSEEIIFAYDSDAAGQNATVRALSIVQELGAKVKILSIPDDKDPDEYIRKHGAAAFTDLLANADGLIDYQIKKAFKEIDYSGLEGKVAVVSKIVPVLAASNNAVEVNSHIAQISQTLAIDESAIRSELRKFIVQIKKDKTVNGGKTINKISLIKKPSVAVEQAEKSIIRLLYDNVELIPTVQALLSVDDFQDENRQEIIKFIFDAYNVEKKCLASAWYTDLSEAANVELSQIMLTEIPTDDTAKLVNDYMRMIRLTNLKLLYEEHRLRADELERMGDSRFLQELAESQRIKDEIKKTHNS</sequence>
<dbReference type="CDD" id="cd03364">
    <property type="entry name" value="TOPRIM_DnaG_primases"/>
    <property type="match status" value="1"/>
</dbReference>
<reference evidence="14" key="1">
    <citation type="submission" date="2019-08" db="EMBL/GenBank/DDBJ databases">
        <authorList>
            <person name="Kucharzyk K."/>
            <person name="Murdoch R.W."/>
            <person name="Higgins S."/>
            <person name="Loffler F."/>
        </authorList>
    </citation>
    <scope>NUCLEOTIDE SEQUENCE</scope>
</reference>
<dbReference type="PIRSF" id="PIRSF002811">
    <property type="entry name" value="DnaG"/>
    <property type="match status" value="1"/>
</dbReference>
<dbReference type="InterPro" id="IPR016136">
    <property type="entry name" value="DNA_helicase_N/primase_C"/>
</dbReference>
<feature type="domain" description="Toprim" evidence="13">
    <location>
        <begin position="261"/>
        <end position="342"/>
    </location>
</feature>
<dbReference type="SMART" id="SM00400">
    <property type="entry name" value="ZnF_CHCC"/>
    <property type="match status" value="1"/>
</dbReference>
<dbReference type="Pfam" id="PF01807">
    <property type="entry name" value="Zn_ribbon_DnaG"/>
    <property type="match status" value="1"/>
</dbReference>
<dbReference type="Pfam" id="PF08275">
    <property type="entry name" value="DNAG_N"/>
    <property type="match status" value="1"/>
</dbReference>
<dbReference type="Pfam" id="PF13155">
    <property type="entry name" value="Toprim_2"/>
    <property type="match status" value="1"/>
</dbReference>
<evidence type="ECO:0000256" key="6">
    <source>
        <dbReference type="ARBA" id="ARBA00022705"/>
    </source>
</evidence>
<dbReference type="InterPro" id="IPR006171">
    <property type="entry name" value="TOPRIM_dom"/>
</dbReference>
<name>A0A644T952_9ZZZZ</name>
<comment type="caution">
    <text evidence="14">The sequence shown here is derived from an EMBL/GenBank/DDBJ whole genome shotgun (WGS) entry which is preliminary data.</text>
</comment>
<dbReference type="GO" id="GO:0008270">
    <property type="term" value="F:zinc ion binding"/>
    <property type="evidence" value="ECO:0007669"/>
    <property type="project" value="UniProtKB-KW"/>
</dbReference>
<dbReference type="HAMAP" id="MF_00974">
    <property type="entry name" value="DNA_primase_DnaG"/>
    <property type="match status" value="1"/>
</dbReference>
<dbReference type="EC" id="2.7.7.-" evidence="14"/>
<dbReference type="InterPro" id="IPR030846">
    <property type="entry name" value="DnaG_bac"/>
</dbReference>
<keyword evidence="5 14" id="KW-0548">Nucleotidyltransferase</keyword>
<dbReference type="Gene3D" id="3.90.580.10">
    <property type="entry name" value="Zinc finger, CHC2-type domain"/>
    <property type="match status" value="1"/>
</dbReference>
<dbReference type="Gene3D" id="3.90.980.10">
    <property type="entry name" value="DNA primase, catalytic core, N-terminal domain"/>
    <property type="match status" value="1"/>
</dbReference>
<dbReference type="InterPro" id="IPR002694">
    <property type="entry name" value="Znf_CHC2"/>
</dbReference>
<dbReference type="SUPFAM" id="SSF57783">
    <property type="entry name" value="Zinc beta-ribbon"/>
    <property type="match status" value="1"/>
</dbReference>
<keyword evidence="3" id="KW-0639">Primosome</keyword>
<dbReference type="InterPro" id="IPR019475">
    <property type="entry name" value="DNA_primase_DnaB-bd"/>
</dbReference>
<dbReference type="InterPro" id="IPR036977">
    <property type="entry name" value="DNA_primase_Znf_CHC2"/>
</dbReference>
<keyword evidence="7" id="KW-0479">Metal-binding</keyword>
<dbReference type="InterPro" id="IPR013264">
    <property type="entry name" value="DNAG_N"/>
</dbReference>
<keyword evidence="9" id="KW-0862">Zinc</keyword>
<dbReference type="PANTHER" id="PTHR30313">
    <property type="entry name" value="DNA PRIMASE"/>
    <property type="match status" value="1"/>
</dbReference>
<evidence type="ECO:0000256" key="8">
    <source>
        <dbReference type="ARBA" id="ARBA00022771"/>
    </source>
</evidence>
<evidence type="ECO:0000256" key="12">
    <source>
        <dbReference type="ARBA" id="ARBA00023163"/>
    </source>
</evidence>
<dbReference type="GO" id="GO:0006269">
    <property type="term" value="P:DNA replication, synthesis of primer"/>
    <property type="evidence" value="ECO:0007669"/>
    <property type="project" value="UniProtKB-KW"/>
</dbReference>
<proteinExistence type="inferred from homology"/>
<dbReference type="SUPFAM" id="SSF56731">
    <property type="entry name" value="DNA primase core"/>
    <property type="match status" value="1"/>
</dbReference>
<evidence type="ECO:0000256" key="9">
    <source>
        <dbReference type="ARBA" id="ARBA00022833"/>
    </source>
</evidence>
<keyword evidence="12" id="KW-0804">Transcription</keyword>
<dbReference type="GO" id="GO:0003899">
    <property type="term" value="F:DNA-directed RNA polymerase activity"/>
    <property type="evidence" value="ECO:0007669"/>
    <property type="project" value="InterPro"/>
</dbReference>
<evidence type="ECO:0000256" key="11">
    <source>
        <dbReference type="ARBA" id="ARBA00023125"/>
    </source>
</evidence>
<dbReference type="Gene3D" id="3.40.1360.10">
    <property type="match status" value="1"/>
</dbReference>
<dbReference type="EMBL" id="VSSQ01000021">
    <property type="protein sequence ID" value="MPL63319.1"/>
    <property type="molecule type" value="Genomic_DNA"/>
</dbReference>
<evidence type="ECO:0000256" key="1">
    <source>
        <dbReference type="ARBA" id="ARBA00001947"/>
    </source>
</evidence>
<keyword evidence="11" id="KW-0238">DNA-binding</keyword>
<dbReference type="InterPro" id="IPR050219">
    <property type="entry name" value="DnaG_primase"/>
</dbReference>
<dbReference type="PANTHER" id="PTHR30313:SF2">
    <property type="entry name" value="DNA PRIMASE"/>
    <property type="match status" value="1"/>
</dbReference>
<evidence type="ECO:0000259" key="13">
    <source>
        <dbReference type="PROSITE" id="PS50880"/>
    </source>
</evidence>
<dbReference type="NCBIfam" id="TIGR01391">
    <property type="entry name" value="dnaG"/>
    <property type="match status" value="1"/>
</dbReference>
<keyword evidence="6" id="KW-0235">DNA replication</keyword>
<gene>
    <name evidence="14" type="primary">dnaG_6</name>
    <name evidence="14" type="ORF">SDC9_08945</name>
</gene>
<evidence type="ECO:0000256" key="10">
    <source>
        <dbReference type="ARBA" id="ARBA00022842"/>
    </source>
</evidence>
<accession>A0A644T952</accession>
<evidence type="ECO:0000313" key="14">
    <source>
        <dbReference type="EMBL" id="MPL63319.1"/>
    </source>
</evidence>
<dbReference type="FunFam" id="3.90.980.10:FF:000001">
    <property type="entry name" value="DNA primase"/>
    <property type="match status" value="1"/>
</dbReference>
<organism evidence="14">
    <name type="scientific">bioreactor metagenome</name>
    <dbReference type="NCBI Taxonomy" id="1076179"/>
    <lineage>
        <taxon>unclassified sequences</taxon>
        <taxon>metagenomes</taxon>
        <taxon>ecological metagenomes</taxon>
    </lineage>
</organism>
<dbReference type="GO" id="GO:1990077">
    <property type="term" value="C:primosome complex"/>
    <property type="evidence" value="ECO:0007669"/>
    <property type="project" value="UniProtKB-KW"/>
</dbReference>
<evidence type="ECO:0000256" key="7">
    <source>
        <dbReference type="ARBA" id="ARBA00022723"/>
    </source>
</evidence>
<dbReference type="GO" id="GO:0003677">
    <property type="term" value="F:DNA binding"/>
    <property type="evidence" value="ECO:0007669"/>
    <property type="project" value="UniProtKB-KW"/>
</dbReference>
<keyword evidence="10" id="KW-0460">Magnesium</keyword>